<dbReference type="Gene3D" id="3.30.420.40">
    <property type="match status" value="2"/>
</dbReference>
<protein>
    <submittedName>
        <fullName evidence="5">Uncharacterized protein</fullName>
    </submittedName>
</protein>
<evidence type="ECO:0000256" key="1">
    <source>
        <dbReference type="ARBA" id="ARBA00007381"/>
    </source>
</evidence>
<name>A0A914YLX9_9BILA</name>
<sequence length="82" mass="9423">MYNYQTFYILKLDSESNDKAEILKSQINYVFQVGGGCRMPMIKQLLKHIFPNAKHECNLYPDWVVAHGAALYAYFLKSGGDD</sequence>
<dbReference type="Pfam" id="PF00012">
    <property type="entry name" value="HSP70"/>
    <property type="match status" value="1"/>
</dbReference>
<keyword evidence="3" id="KW-0067">ATP-binding</keyword>
<proteinExistence type="inferred from homology"/>
<dbReference type="Proteomes" id="UP000887577">
    <property type="component" value="Unplaced"/>
</dbReference>
<evidence type="ECO:0000313" key="4">
    <source>
        <dbReference type="Proteomes" id="UP000887577"/>
    </source>
</evidence>
<dbReference type="WBParaSite" id="PSU_v2.g21336.t1">
    <property type="protein sequence ID" value="PSU_v2.g21336.t1"/>
    <property type="gene ID" value="PSU_v2.g21336"/>
</dbReference>
<evidence type="ECO:0000256" key="2">
    <source>
        <dbReference type="ARBA" id="ARBA00022741"/>
    </source>
</evidence>
<dbReference type="GO" id="GO:0140662">
    <property type="term" value="F:ATP-dependent protein folding chaperone"/>
    <property type="evidence" value="ECO:0007669"/>
    <property type="project" value="InterPro"/>
</dbReference>
<keyword evidence="4" id="KW-1185">Reference proteome</keyword>
<evidence type="ECO:0000256" key="3">
    <source>
        <dbReference type="ARBA" id="ARBA00022840"/>
    </source>
</evidence>
<dbReference type="InterPro" id="IPR013126">
    <property type="entry name" value="Hsp_70_fam"/>
</dbReference>
<accession>A0A914YLX9</accession>
<keyword evidence="2" id="KW-0547">Nucleotide-binding</keyword>
<dbReference type="PRINTS" id="PR00301">
    <property type="entry name" value="HEATSHOCK70"/>
</dbReference>
<dbReference type="GO" id="GO:0005524">
    <property type="term" value="F:ATP binding"/>
    <property type="evidence" value="ECO:0007669"/>
    <property type="project" value="UniProtKB-KW"/>
</dbReference>
<evidence type="ECO:0000313" key="5">
    <source>
        <dbReference type="WBParaSite" id="PSU_v2.g21336.t1"/>
    </source>
</evidence>
<dbReference type="InterPro" id="IPR043129">
    <property type="entry name" value="ATPase_NBD"/>
</dbReference>
<reference evidence="5" key="1">
    <citation type="submission" date="2022-11" db="UniProtKB">
        <authorList>
            <consortium name="WormBaseParasite"/>
        </authorList>
    </citation>
    <scope>IDENTIFICATION</scope>
</reference>
<dbReference type="SUPFAM" id="SSF53067">
    <property type="entry name" value="Actin-like ATPase domain"/>
    <property type="match status" value="1"/>
</dbReference>
<organism evidence="4 5">
    <name type="scientific">Panagrolaimus superbus</name>
    <dbReference type="NCBI Taxonomy" id="310955"/>
    <lineage>
        <taxon>Eukaryota</taxon>
        <taxon>Metazoa</taxon>
        <taxon>Ecdysozoa</taxon>
        <taxon>Nematoda</taxon>
        <taxon>Chromadorea</taxon>
        <taxon>Rhabditida</taxon>
        <taxon>Tylenchina</taxon>
        <taxon>Panagrolaimomorpha</taxon>
        <taxon>Panagrolaimoidea</taxon>
        <taxon>Panagrolaimidae</taxon>
        <taxon>Panagrolaimus</taxon>
    </lineage>
</organism>
<dbReference type="AlphaFoldDB" id="A0A914YLX9"/>
<comment type="similarity">
    <text evidence="1">Belongs to the heat shock protein 70 family.</text>
</comment>